<dbReference type="EMBL" id="JANRMS010001997">
    <property type="protein sequence ID" value="KAJ3524910.1"/>
    <property type="molecule type" value="Genomic_DNA"/>
</dbReference>
<sequence>MGDIDLAAESLEDKARCFSAFIGMTNPGPNDRFFLVMGMTGSGKSTFVARCTGNEVTIGHGLYSCTNSVDVFEYIQNGQRVFLVDTPGFNDTTRSDINILEILATYLGASYANGVRVHGIIMLHPISNNRMTGSSLRNIDMIKTMCGFTSYENLAIATTMWPETPSYTEIKSLKERETELLTDDRFFGALVARGARMFRHNERGRRDASDEAASAQRIMAYLVNQANFHPPDVLQLQREMIDQRLTLGETAAGIAAARDLHKARQDHKRQLKELKAKMTDQLAVLDAAHAAQLQELKADVERKLEKADGDQQVLKRTMEDMHEAEAKALGQRLKELDRQYREQVAAKEQDLFDLEASLGAIKNDSKQLIMRHSAAHEAILEKTREEATQTRVAYNRFRGQTGNIINGTMNGIAAGTLSGIIAAGKSFTQNYP</sequence>
<organism evidence="1 2">
    <name type="scientific">Fusarium decemcellulare</name>
    <dbReference type="NCBI Taxonomy" id="57161"/>
    <lineage>
        <taxon>Eukaryota</taxon>
        <taxon>Fungi</taxon>
        <taxon>Dikarya</taxon>
        <taxon>Ascomycota</taxon>
        <taxon>Pezizomycotina</taxon>
        <taxon>Sordariomycetes</taxon>
        <taxon>Hypocreomycetidae</taxon>
        <taxon>Hypocreales</taxon>
        <taxon>Nectriaceae</taxon>
        <taxon>Fusarium</taxon>
        <taxon>Fusarium decemcellulare species complex</taxon>
    </lineage>
</organism>
<name>A0ACC1RRL5_9HYPO</name>
<reference evidence="1" key="1">
    <citation type="submission" date="2022-08" db="EMBL/GenBank/DDBJ databases">
        <title>Genome Sequence of Fusarium decemcellulare.</title>
        <authorList>
            <person name="Buettner E."/>
        </authorList>
    </citation>
    <scope>NUCLEOTIDE SEQUENCE</scope>
    <source>
        <strain evidence="1">Babe19</strain>
    </source>
</reference>
<comment type="caution">
    <text evidence="1">The sequence shown here is derived from an EMBL/GenBank/DDBJ whole genome shotgun (WGS) entry which is preliminary data.</text>
</comment>
<proteinExistence type="predicted"/>
<dbReference type="Proteomes" id="UP001148629">
    <property type="component" value="Unassembled WGS sequence"/>
</dbReference>
<protein>
    <submittedName>
        <fullName evidence="1">Uncharacterized protein</fullName>
    </submittedName>
</protein>
<keyword evidence="2" id="KW-1185">Reference proteome</keyword>
<evidence type="ECO:0000313" key="2">
    <source>
        <dbReference type="Proteomes" id="UP001148629"/>
    </source>
</evidence>
<evidence type="ECO:0000313" key="1">
    <source>
        <dbReference type="EMBL" id="KAJ3524910.1"/>
    </source>
</evidence>
<gene>
    <name evidence="1" type="ORF">NM208_g11864</name>
</gene>
<accession>A0ACC1RRL5</accession>